<dbReference type="PANTHER" id="PTHR42963:SF1">
    <property type="entry name" value="DUF4476 DOMAIN-CONTAINING PROTEIN"/>
    <property type="match status" value="1"/>
</dbReference>
<sequence>MRLEKIVLDGFKSFADKTEFTFDSPVIAIVGPNGCGKSNVVDAVKWVLGEQSVKSLRGSQMSDVIFRGSSSKKAVGTAEVSLFICGTTGQLPIEADEVRISRRIYKSGESEYRINNKICRLKDVRELFMDTGIGTRAYSIIEQGQVEQLITASKADRRIIFEEAAGVSKYKAHKKEALRKLERTEQNLLRLADILGEVQRQLRSVKLQAGKARNYLRYSQRLKELRVNYS</sequence>
<feature type="non-terminal residue" evidence="5">
    <location>
        <position position="230"/>
    </location>
</feature>
<comment type="caution">
    <text evidence="5">The sequence shown here is derived from an EMBL/GenBank/DDBJ whole genome shotgun (WGS) entry which is preliminary data.</text>
</comment>
<proteinExistence type="predicted"/>
<dbReference type="InterPro" id="IPR003395">
    <property type="entry name" value="RecF/RecN/SMC_N"/>
</dbReference>
<name>X0YEA7_9ZZZZ</name>
<dbReference type="PANTHER" id="PTHR42963">
    <property type="entry name" value="CHROMOSOME PARTITION PROTEIN MUKB"/>
    <property type="match status" value="1"/>
</dbReference>
<keyword evidence="1" id="KW-0963">Cytoplasm</keyword>
<accession>X0YEA7</accession>
<dbReference type="GO" id="GO:0003677">
    <property type="term" value="F:DNA binding"/>
    <property type="evidence" value="ECO:0007669"/>
    <property type="project" value="UniProtKB-KW"/>
</dbReference>
<dbReference type="SUPFAM" id="SSF52540">
    <property type="entry name" value="P-loop containing nucleoside triphosphate hydrolases"/>
    <property type="match status" value="1"/>
</dbReference>
<dbReference type="InterPro" id="IPR050308">
    <property type="entry name" value="MukB/SMC"/>
</dbReference>
<evidence type="ECO:0000313" key="5">
    <source>
        <dbReference type="EMBL" id="GAG45577.1"/>
    </source>
</evidence>
<evidence type="ECO:0000256" key="1">
    <source>
        <dbReference type="ARBA" id="ARBA00022490"/>
    </source>
</evidence>
<protein>
    <recommendedName>
        <fullName evidence="4">RecF/RecN/SMC N-terminal domain-containing protein</fullName>
    </recommendedName>
</protein>
<keyword evidence="3" id="KW-0175">Coiled coil</keyword>
<organism evidence="5">
    <name type="scientific">marine sediment metagenome</name>
    <dbReference type="NCBI Taxonomy" id="412755"/>
    <lineage>
        <taxon>unclassified sequences</taxon>
        <taxon>metagenomes</taxon>
        <taxon>ecological metagenomes</taxon>
    </lineage>
</organism>
<dbReference type="Pfam" id="PF02463">
    <property type="entry name" value="SMC_N"/>
    <property type="match status" value="1"/>
</dbReference>
<dbReference type="InterPro" id="IPR027417">
    <property type="entry name" value="P-loop_NTPase"/>
</dbReference>
<reference evidence="5" key="1">
    <citation type="journal article" date="2014" name="Front. Microbiol.">
        <title>High frequency of phylogenetically diverse reductive dehalogenase-homologous genes in deep subseafloor sedimentary metagenomes.</title>
        <authorList>
            <person name="Kawai M."/>
            <person name="Futagami T."/>
            <person name="Toyoda A."/>
            <person name="Takaki Y."/>
            <person name="Nishi S."/>
            <person name="Hori S."/>
            <person name="Arai W."/>
            <person name="Tsubouchi T."/>
            <person name="Morono Y."/>
            <person name="Uchiyama I."/>
            <person name="Ito T."/>
            <person name="Fujiyama A."/>
            <person name="Inagaki F."/>
            <person name="Takami H."/>
        </authorList>
    </citation>
    <scope>NUCLEOTIDE SEQUENCE</scope>
    <source>
        <strain evidence="5">Expedition CK06-06</strain>
    </source>
</reference>
<evidence type="ECO:0000256" key="2">
    <source>
        <dbReference type="ARBA" id="ARBA00023125"/>
    </source>
</evidence>
<keyword evidence="2" id="KW-0238">DNA-binding</keyword>
<dbReference type="EMBL" id="BARS01050138">
    <property type="protein sequence ID" value="GAG45577.1"/>
    <property type="molecule type" value="Genomic_DNA"/>
</dbReference>
<evidence type="ECO:0000259" key="4">
    <source>
        <dbReference type="Pfam" id="PF02463"/>
    </source>
</evidence>
<feature type="domain" description="RecF/RecN/SMC N-terminal" evidence="4">
    <location>
        <begin position="3"/>
        <end position="136"/>
    </location>
</feature>
<dbReference type="GO" id="GO:0005737">
    <property type="term" value="C:cytoplasm"/>
    <property type="evidence" value="ECO:0007669"/>
    <property type="project" value="TreeGrafter"/>
</dbReference>
<gene>
    <name evidence="5" type="ORF">S01H1_74899</name>
</gene>
<feature type="coiled-coil region" evidence="3">
    <location>
        <begin position="167"/>
        <end position="201"/>
    </location>
</feature>
<dbReference type="AlphaFoldDB" id="X0YEA7"/>
<dbReference type="Gene3D" id="3.40.50.300">
    <property type="entry name" value="P-loop containing nucleotide triphosphate hydrolases"/>
    <property type="match status" value="1"/>
</dbReference>
<evidence type="ECO:0000256" key="3">
    <source>
        <dbReference type="SAM" id="Coils"/>
    </source>
</evidence>